<sequence length="120" mass="13684">MIENWYALCISILKEVSIDKALVQMNISARNNFMRGKTYERQGSKYSEEFVQQIIQMNQNGMSYAQIGEEYGLTRGQVAGAIRMYKIKKATKEPTKVSEVAMRKNSTSLYHMEGGMQVAN</sequence>
<comment type="caution">
    <text evidence="1">The sequence shown here is derived from an EMBL/GenBank/DDBJ whole genome shotgun (WGS) entry which is preliminary data.</text>
</comment>
<name>A0A7X9SMB9_CLOBE</name>
<evidence type="ECO:0000313" key="1">
    <source>
        <dbReference type="EMBL" id="NMF04537.1"/>
    </source>
</evidence>
<dbReference type="InterPro" id="IPR009057">
    <property type="entry name" value="Homeodomain-like_sf"/>
</dbReference>
<dbReference type="SUPFAM" id="SSF46689">
    <property type="entry name" value="Homeodomain-like"/>
    <property type="match status" value="1"/>
</dbReference>
<dbReference type="Proteomes" id="UP000587880">
    <property type="component" value="Unassembled WGS sequence"/>
</dbReference>
<accession>A0A7X9SMB9</accession>
<dbReference type="Gene3D" id="1.10.10.10">
    <property type="entry name" value="Winged helix-like DNA-binding domain superfamily/Winged helix DNA-binding domain"/>
    <property type="match status" value="1"/>
</dbReference>
<dbReference type="InterPro" id="IPR036388">
    <property type="entry name" value="WH-like_DNA-bd_sf"/>
</dbReference>
<evidence type="ECO:0000313" key="2">
    <source>
        <dbReference type="Proteomes" id="UP000587880"/>
    </source>
</evidence>
<organism evidence="1 2">
    <name type="scientific">Clostridium beijerinckii</name>
    <name type="common">Clostridium MP</name>
    <dbReference type="NCBI Taxonomy" id="1520"/>
    <lineage>
        <taxon>Bacteria</taxon>
        <taxon>Bacillati</taxon>
        <taxon>Bacillota</taxon>
        <taxon>Clostridia</taxon>
        <taxon>Eubacteriales</taxon>
        <taxon>Clostridiaceae</taxon>
        <taxon>Clostridium</taxon>
    </lineage>
</organism>
<reference evidence="1 2" key="1">
    <citation type="submission" date="2020-04" db="EMBL/GenBank/DDBJ databases">
        <authorList>
            <person name="Hitch T.C.A."/>
            <person name="Wylensek D."/>
            <person name="Clavel T."/>
        </authorList>
    </citation>
    <scope>NUCLEOTIDE SEQUENCE [LARGE SCALE GENOMIC DNA]</scope>
    <source>
        <strain evidence="1 2">WB01_NA02</strain>
    </source>
</reference>
<proteinExistence type="predicted"/>
<gene>
    <name evidence="1" type="ORF">HF849_07135</name>
</gene>
<dbReference type="RefSeq" id="WP_168981533.1">
    <property type="nucleotide sequence ID" value="NZ_JABAGD010000010.1"/>
</dbReference>
<protein>
    <submittedName>
        <fullName evidence="1">Uncharacterized protein</fullName>
    </submittedName>
</protein>
<dbReference type="AlphaFoldDB" id="A0A7X9SMB9"/>
<dbReference type="EMBL" id="JABAGD010000010">
    <property type="protein sequence ID" value="NMF04537.1"/>
    <property type="molecule type" value="Genomic_DNA"/>
</dbReference>